<evidence type="ECO:0008006" key="4">
    <source>
        <dbReference type="Google" id="ProtNLM"/>
    </source>
</evidence>
<evidence type="ECO:0000313" key="3">
    <source>
        <dbReference type="Proteomes" id="UP001595872"/>
    </source>
</evidence>
<dbReference type="RefSeq" id="WP_378259629.1">
    <property type="nucleotide sequence ID" value="NZ_JBHSIT010000008.1"/>
</dbReference>
<dbReference type="EMBL" id="JBHSIT010000008">
    <property type="protein sequence ID" value="MFC4910978.1"/>
    <property type="molecule type" value="Genomic_DNA"/>
</dbReference>
<accession>A0ABV9U536</accession>
<protein>
    <recommendedName>
        <fullName evidence="4">DUF3592 domain-containing protein</fullName>
    </recommendedName>
</protein>
<feature type="transmembrane region" description="Helical" evidence="1">
    <location>
        <begin position="102"/>
        <end position="124"/>
    </location>
</feature>
<keyword evidence="3" id="KW-1185">Reference proteome</keyword>
<keyword evidence="1" id="KW-0812">Transmembrane</keyword>
<proteinExistence type="predicted"/>
<organism evidence="2 3">
    <name type="scientific">Actinomadura gamaensis</name>
    <dbReference type="NCBI Taxonomy" id="1763541"/>
    <lineage>
        <taxon>Bacteria</taxon>
        <taxon>Bacillati</taxon>
        <taxon>Actinomycetota</taxon>
        <taxon>Actinomycetes</taxon>
        <taxon>Streptosporangiales</taxon>
        <taxon>Thermomonosporaceae</taxon>
        <taxon>Actinomadura</taxon>
    </lineage>
</organism>
<sequence length="140" mass="15149">MRTFRSPGVLIPLLIVAAAAIWPVAVGYTVLAGDKATARVLSCQRTHTGRSQTLHCRGVWVKPDGTTGSGHIYNVNMDDYGRDVPIRFGPFGPYGHGFGRSLMARMGGFGIAIGGCLVVAVVFARERRKKAARWRASQHP</sequence>
<evidence type="ECO:0000256" key="1">
    <source>
        <dbReference type="SAM" id="Phobius"/>
    </source>
</evidence>
<keyword evidence="1" id="KW-0472">Membrane</keyword>
<reference evidence="3" key="1">
    <citation type="journal article" date="2019" name="Int. J. Syst. Evol. Microbiol.">
        <title>The Global Catalogue of Microorganisms (GCM) 10K type strain sequencing project: providing services to taxonomists for standard genome sequencing and annotation.</title>
        <authorList>
            <consortium name="The Broad Institute Genomics Platform"/>
            <consortium name="The Broad Institute Genome Sequencing Center for Infectious Disease"/>
            <person name="Wu L."/>
            <person name="Ma J."/>
        </authorList>
    </citation>
    <scope>NUCLEOTIDE SEQUENCE [LARGE SCALE GENOMIC DNA]</scope>
    <source>
        <strain evidence="3">KLKA75</strain>
    </source>
</reference>
<name>A0ABV9U536_9ACTN</name>
<comment type="caution">
    <text evidence="2">The sequence shown here is derived from an EMBL/GenBank/DDBJ whole genome shotgun (WGS) entry which is preliminary data.</text>
</comment>
<gene>
    <name evidence="2" type="ORF">ACFPCY_26955</name>
</gene>
<evidence type="ECO:0000313" key="2">
    <source>
        <dbReference type="EMBL" id="MFC4910978.1"/>
    </source>
</evidence>
<keyword evidence="1" id="KW-1133">Transmembrane helix</keyword>
<dbReference type="Proteomes" id="UP001595872">
    <property type="component" value="Unassembled WGS sequence"/>
</dbReference>